<feature type="domain" description="Glycosyl hydrolase family 95 catalytic" evidence="7">
    <location>
        <begin position="476"/>
        <end position="877"/>
    </location>
</feature>
<keyword evidence="9" id="KW-1185">Reference proteome</keyword>
<dbReference type="Pfam" id="PF21467">
    <property type="entry name" value="BetaGal_gal-bd"/>
    <property type="match status" value="1"/>
</dbReference>
<comment type="caution">
    <text evidence="8">The sequence shown here is derived from an EMBL/GenBank/DDBJ whole genome shotgun (WGS) entry which is preliminary data.</text>
</comment>
<dbReference type="Gene3D" id="2.70.98.50">
    <property type="entry name" value="putative glycoside hydrolase family protein from bacillus halodurans"/>
    <property type="match status" value="1"/>
</dbReference>
<evidence type="ECO:0000313" key="9">
    <source>
        <dbReference type="Proteomes" id="UP001207918"/>
    </source>
</evidence>
<dbReference type="Gene3D" id="2.60.120.260">
    <property type="entry name" value="Galactose-binding domain-like"/>
    <property type="match status" value="1"/>
</dbReference>
<dbReference type="InterPro" id="IPR008928">
    <property type="entry name" value="6-hairpin_glycosidase_sf"/>
</dbReference>
<dbReference type="SUPFAM" id="SSF48208">
    <property type="entry name" value="Six-hairpin glycosidases"/>
    <property type="match status" value="1"/>
</dbReference>
<dbReference type="PANTHER" id="PTHR31084">
    <property type="entry name" value="ALPHA-L-FUCOSIDASE 2"/>
    <property type="match status" value="1"/>
</dbReference>
<dbReference type="PANTHER" id="PTHR31084:SF0">
    <property type="entry name" value="ALPHA-L-FUCOSIDASE 2"/>
    <property type="match status" value="1"/>
</dbReference>
<keyword evidence="3" id="KW-0812">Transmembrane</keyword>
<evidence type="ECO:0000259" key="6">
    <source>
        <dbReference type="Pfam" id="PF21467"/>
    </source>
</evidence>
<keyword evidence="3" id="KW-0472">Membrane</keyword>
<evidence type="ECO:0000259" key="4">
    <source>
        <dbReference type="Pfam" id="PF14498"/>
    </source>
</evidence>
<reference evidence="8 9" key="1">
    <citation type="submission" date="2021-03" db="EMBL/GenBank/DDBJ databases">
        <title>Aliifodinibius sp. nov., a new bacterium isolated from saline soil.</title>
        <authorList>
            <person name="Galisteo C."/>
            <person name="De La Haba R."/>
            <person name="Sanchez-Porro C."/>
            <person name="Ventosa A."/>
        </authorList>
    </citation>
    <scope>NUCLEOTIDE SEQUENCE [LARGE SCALE GENOMIC DNA]</scope>
    <source>
        <strain evidence="8 9">1BSP15-2V2</strain>
    </source>
</reference>
<dbReference type="RefSeq" id="WP_265763928.1">
    <property type="nucleotide sequence ID" value="NZ_JAGGJA010000001.1"/>
</dbReference>
<dbReference type="InterPro" id="IPR027414">
    <property type="entry name" value="GH95_N_dom"/>
</dbReference>
<keyword evidence="2" id="KW-0326">Glycosidase</keyword>
<dbReference type="Gene3D" id="1.50.10.10">
    <property type="match status" value="1"/>
</dbReference>
<feature type="domain" description="Beta-galactosidase galactose-binding" evidence="6">
    <location>
        <begin position="187"/>
        <end position="248"/>
    </location>
</feature>
<proteinExistence type="predicted"/>
<feature type="transmembrane region" description="Helical" evidence="3">
    <location>
        <begin position="12"/>
        <end position="29"/>
    </location>
</feature>
<protein>
    <submittedName>
        <fullName evidence="8">Glycoside hydrolase N-terminal domain-containing protein</fullName>
    </submittedName>
</protein>
<evidence type="ECO:0000313" key="8">
    <source>
        <dbReference type="EMBL" id="MCW9705265.1"/>
    </source>
</evidence>
<sequence length="962" mass="108703">MIGDNQGFTNIFCYASTWIGICILFQFLIGCNNNSQTEEKLILWYEQPATTWTEALPIGNGRLGAMIYGDPSEEHIQFNEETLWTGEPRAYHREGASKYLSEIRALLFQDNQDEAEALAQEEFMGRKYHEETYGQLKEEWLQKVRERVVAPENPSNKNYDDSNWDTMTVPMEDGWRNAGLEGRDGAVWFRTHFELPQDWNGQDLTLKLGHIRDQDFTYVNGQQIGSTQGKDQHRSYTIPASHLTPGTNTIAVQIINYFDKGGFTGFGDSDQSLMVYPKEADPKEGISLNKKWSYKPQDLQPPGYPDYMAKYQPFGDLHIEFDGHDQVTDYRRELDLANATAKTAYTVDGTRYTREYFASAPDQTIAIHLSADQAGKISFQADMTSPHFGFTTQKINENTLGLSVEVRNSVVKGRSYLNIQSDGGSIKVSDNEITVEGADEATLYLSAGTNFKNYKDVSGDPEVISARVMQGITDNSYDEIKSRHIDDYQQYFNTLSIDLGNSPNASLPTDERIQQFAQSKDPSLVALHMQYGRYLLISSSRPGTQPANLQGIWNDKLSPPWESKYTTNINVEMNYWPAELLNLPDLHKPLIKMTEELAQAGKQTAREHYDARGWVLHHNTDIWRGTAPVNASNHGIWVTGGAWLSHQLWNRFQFNQDTLYLEKISYPIMKEAAKFFVDFLVEDPDTGWLISTPSNSPEIGGLVAGPTMDHQLIRDLFQNSIAASKILDVDPAFRDTLQRKYERIAPNQIGKHGQLQEWLEDKDDPEETHRHVSHLWGLHPGNEINWKETPELYDAARQSLLFRGDGGTGWSLAWKINFWARFRDGDHAYKLVKKMLSPVDNPNSDIEGASYPNMFDAHPPFQIDGNFGGAAGVAEMLVQSHIDHTIDILPALPSALSQGSIKGIRARGSFELEMSWSEGDLQSLTVISKAGKKCTLRYDGKITSFKTEKGEQYQLGGDLNLL</sequence>
<dbReference type="InterPro" id="IPR012341">
    <property type="entry name" value="6hp_glycosidase-like_sf"/>
</dbReference>
<dbReference type="InterPro" id="IPR048913">
    <property type="entry name" value="BetaGal_gal-bd"/>
</dbReference>
<dbReference type="Pfam" id="PF21307">
    <property type="entry name" value="Glyco_hydro_95_C"/>
    <property type="match status" value="1"/>
</dbReference>
<evidence type="ECO:0000259" key="7">
    <source>
        <dbReference type="Pfam" id="PF22124"/>
    </source>
</evidence>
<feature type="domain" description="Glycosyl hydrolase family 95 N-terminal" evidence="4">
    <location>
        <begin position="43"/>
        <end position="137"/>
    </location>
</feature>
<feature type="domain" description="Glycosyl hydrolase family 95 N-terminal" evidence="4">
    <location>
        <begin position="307"/>
        <end position="454"/>
    </location>
</feature>
<keyword evidence="3" id="KW-1133">Transmembrane helix</keyword>
<keyword evidence="1 8" id="KW-0378">Hydrolase</keyword>
<evidence type="ECO:0000256" key="3">
    <source>
        <dbReference type="SAM" id="Phobius"/>
    </source>
</evidence>
<dbReference type="InterPro" id="IPR054363">
    <property type="entry name" value="GH95_cat"/>
</dbReference>
<feature type="domain" description="Alpha fucosidase A-like C-terminal" evidence="5">
    <location>
        <begin position="879"/>
        <end position="948"/>
    </location>
</feature>
<evidence type="ECO:0000256" key="1">
    <source>
        <dbReference type="ARBA" id="ARBA00022801"/>
    </source>
</evidence>
<dbReference type="GO" id="GO:0016787">
    <property type="term" value="F:hydrolase activity"/>
    <property type="evidence" value="ECO:0007669"/>
    <property type="project" value="UniProtKB-KW"/>
</dbReference>
<dbReference type="Pfam" id="PF22124">
    <property type="entry name" value="Glyco_hydro_95_cat"/>
    <property type="match status" value="1"/>
</dbReference>
<name>A0ABT3PH66_9BACT</name>
<evidence type="ECO:0000259" key="5">
    <source>
        <dbReference type="Pfam" id="PF21307"/>
    </source>
</evidence>
<dbReference type="InterPro" id="IPR008979">
    <property type="entry name" value="Galactose-bd-like_sf"/>
</dbReference>
<gene>
    <name evidence="8" type="ORF">J6I44_00300</name>
</gene>
<evidence type="ECO:0000256" key="2">
    <source>
        <dbReference type="ARBA" id="ARBA00023295"/>
    </source>
</evidence>
<dbReference type="Pfam" id="PF14498">
    <property type="entry name" value="Glyco_hyd_65N_2"/>
    <property type="match status" value="2"/>
</dbReference>
<dbReference type="SUPFAM" id="SSF49785">
    <property type="entry name" value="Galactose-binding domain-like"/>
    <property type="match status" value="1"/>
</dbReference>
<dbReference type="EMBL" id="JAGGJA010000001">
    <property type="protein sequence ID" value="MCW9705265.1"/>
    <property type="molecule type" value="Genomic_DNA"/>
</dbReference>
<accession>A0ABT3PH66</accession>
<organism evidence="8 9">
    <name type="scientific">Fodinibius salsisoli</name>
    <dbReference type="NCBI Taxonomy" id="2820877"/>
    <lineage>
        <taxon>Bacteria</taxon>
        <taxon>Pseudomonadati</taxon>
        <taxon>Balneolota</taxon>
        <taxon>Balneolia</taxon>
        <taxon>Balneolales</taxon>
        <taxon>Balneolaceae</taxon>
        <taxon>Fodinibius</taxon>
    </lineage>
</organism>
<dbReference type="InterPro" id="IPR049053">
    <property type="entry name" value="AFCA-like_C"/>
</dbReference>
<dbReference type="Proteomes" id="UP001207918">
    <property type="component" value="Unassembled WGS sequence"/>
</dbReference>